<dbReference type="AlphaFoldDB" id="A0A6N8U2A1"/>
<evidence type="ECO:0000313" key="2">
    <source>
        <dbReference type="Proteomes" id="UP000436284"/>
    </source>
</evidence>
<sequence>MSRHYTGRDDYLVEYRKNDYEPLQLNVQRKPDTIIEFALWGVWTFVKHLIIR</sequence>
<dbReference type="OrthoDB" id="9932733at2"/>
<dbReference type="Proteomes" id="UP000436284">
    <property type="component" value="Unassembled WGS sequence"/>
</dbReference>
<proteinExistence type="predicted"/>
<accession>A0A6N8U2A1</accession>
<keyword evidence="2" id="KW-1185">Reference proteome</keyword>
<organism evidence="1 2">
    <name type="scientific">Salinicoccus hispanicus</name>
    <dbReference type="NCBI Taxonomy" id="157225"/>
    <lineage>
        <taxon>Bacteria</taxon>
        <taxon>Bacillati</taxon>
        <taxon>Bacillota</taxon>
        <taxon>Bacilli</taxon>
        <taxon>Bacillales</taxon>
        <taxon>Staphylococcaceae</taxon>
        <taxon>Salinicoccus</taxon>
    </lineage>
</organism>
<reference evidence="1 2" key="1">
    <citation type="submission" date="2019-12" db="EMBL/GenBank/DDBJ databases">
        <title>Salinicoccus cyprini sp. nov., isolated from gastro-intestinal tract of mirror carp, Cyprinus carpio var. specularis, collected from Gobind Sagar Reservoir, Himachal Pradesh, India.</title>
        <authorList>
            <person name="Talwar C."/>
            <person name="Singh A.K."/>
            <person name="Lal R."/>
            <person name="Negi R.K."/>
        </authorList>
    </citation>
    <scope>NUCLEOTIDE SEQUENCE [LARGE SCALE GENOMIC DNA]</scope>
    <source>
        <strain evidence="1 2">J-82</strain>
    </source>
</reference>
<gene>
    <name evidence="1" type="ORF">GQ671_07405</name>
</gene>
<comment type="caution">
    <text evidence="1">The sequence shown here is derived from an EMBL/GenBank/DDBJ whole genome shotgun (WGS) entry which is preliminary data.</text>
</comment>
<dbReference type="RefSeq" id="WP_160654926.1">
    <property type="nucleotide sequence ID" value="NZ_JBHRWU010000001.1"/>
</dbReference>
<protein>
    <submittedName>
        <fullName evidence="1">Uncharacterized protein</fullName>
    </submittedName>
</protein>
<dbReference type="EMBL" id="WUUK01000002">
    <property type="protein sequence ID" value="MXQ51096.1"/>
    <property type="molecule type" value="Genomic_DNA"/>
</dbReference>
<name>A0A6N8U2A1_9STAP</name>
<evidence type="ECO:0000313" key="1">
    <source>
        <dbReference type="EMBL" id="MXQ51096.1"/>
    </source>
</evidence>